<comment type="caution">
    <text evidence="2">The sequence shown here is derived from an EMBL/GenBank/DDBJ whole genome shotgun (WGS) entry which is preliminary data.</text>
</comment>
<feature type="domain" description="Thioredoxin" evidence="1">
    <location>
        <begin position="63"/>
        <end position="175"/>
    </location>
</feature>
<dbReference type="InterPro" id="IPR036249">
    <property type="entry name" value="Thioredoxin-like_sf"/>
</dbReference>
<organism evidence="2 3">
    <name type="scientific">SAR86 cluster bacterium</name>
    <dbReference type="NCBI Taxonomy" id="2030880"/>
    <lineage>
        <taxon>Bacteria</taxon>
        <taxon>Pseudomonadati</taxon>
        <taxon>Pseudomonadota</taxon>
        <taxon>Gammaproteobacteria</taxon>
        <taxon>SAR86 cluster</taxon>
    </lineage>
</organism>
<proteinExistence type="predicted"/>
<gene>
    <name evidence="2" type="ORF">COB20_13900</name>
</gene>
<accession>A0A2A4WXJ7</accession>
<dbReference type="PROSITE" id="PS51352">
    <property type="entry name" value="THIOREDOXIN_2"/>
    <property type="match status" value="1"/>
</dbReference>
<dbReference type="InterPro" id="IPR013766">
    <property type="entry name" value="Thioredoxin_domain"/>
</dbReference>
<dbReference type="PANTHER" id="PTHR32234:SF0">
    <property type="entry name" value="THIOL:DISULFIDE INTERCHANGE PROTEIN DSBD"/>
    <property type="match status" value="1"/>
</dbReference>
<dbReference type="PANTHER" id="PTHR32234">
    <property type="entry name" value="THIOL:DISULFIDE INTERCHANGE PROTEIN DSBD"/>
    <property type="match status" value="1"/>
</dbReference>
<dbReference type="GO" id="GO:0045454">
    <property type="term" value="P:cell redox homeostasis"/>
    <property type="evidence" value="ECO:0007669"/>
    <property type="project" value="TreeGrafter"/>
</dbReference>
<sequence length="176" mass="19359">MVAVLSELAGIDTEDNVEVFLDRDAFTVKYDAAQVSLDDMYAAITELGYSPGINELESSESELGDNTAIPDLVAAALIDARDQGKILLLDFYAEWCIACKALDASVFSHPAVMASLDNYIFLKVDTDEHEEVAGYYNVVGMPTLVILSAEGHELHRSVGMLEPEEYSQKLNELFEK</sequence>
<dbReference type="EMBL" id="NVUL01000085">
    <property type="protein sequence ID" value="PCI75020.1"/>
    <property type="molecule type" value="Genomic_DNA"/>
</dbReference>
<reference evidence="3" key="1">
    <citation type="submission" date="2017-08" db="EMBL/GenBank/DDBJ databases">
        <title>A dynamic microbial community with high functional redundancy inhabits the cold, oxic subseafloor aquifer.</title>
        <authorList>
            <person name="Tully B.J."/>
            <person name="Wheat C.G."/>
            <person name="Glazer B.T."/>
            <person name="Huber J.A."/>
        </authorList>
    </citation>
    <scope>NUCLEOTIDE SEQUENCE [LARGE SCALE GENOMIC DNA]</scope>
</reference>
<evidence type="ECO:0000313" key="2">
    <source>
        <dbReference type="EMBL" id="PCI75020.1"/>
    </source>
</evidence>
<dbReference type="Proteomes" id="UP000218767">
    <property type="component" value="Unassembled WGS sequence"/>
</dbReference>
<dbReference type="Pfam" id="PF00085">
    <property type="entry name" value="Thioredoxin"/>
    <property type="match status" value="1"/>
</dbReference>
<evidence type="ECO:0000259" key="1">
    <source>
        <dbReference type="PROSITE" id="PS51352"/>
    </source>
</evidence>
<name>A0A2A4WXJ7_9GAMM</name>
<dbReference type="Gene3D" id="3.40.30.10">
    <property type="entry name" value="Glutaredoxin"/>
    <property type="match status" value="1"/>
</dbReference>
<dbReference type="AlphaFoldDB" id="A0A2A4WXJ7"/>
<protein>
    <recommendedName>
        <fullName evidence="1">Thioredoxin domain-containing protein</fullName>
    </recommendedName>
</protein>
<dbReference type="SUPFAM" id="SSF52833">
    <property type="entry name" value="Thioredoxin-like"/>
    <property type="match status" value="1"/>
</dbReference>
<dbReference type="GO" id="GO:0015035">
    <property type="term" value="F:protein-disulfide reductase activity"/>
    <property type="evidence" value="ECO:0007669"/>
    <property type="project" value="TreeGrafter"/>
</dbReference>
<evidence type="ECO:0000313" key="3">
    <source>
        <dbReference type="Proteomes" id="UP000218767"/>
    </source>
</evidence>